<keyword evidence="4" id="KW-0418">Kinase</keyword>
<dbReference type="CDD" id="cd05121">
    <property type="entry name" value="ABC1_ADCK3-like"/>
    <property type="match status" value="1"/>
</dbReference>
<dbReference type="EMBL" id="QNRR01000001">
    <property type="protein sequence ID" value="RBP47945.1"/>
    <property type="molecule type" value="Genomic_DNA"/>
</dbReference>
<evidence type="ECO:0000313" key="4">
    <source>
        <dbReference type="EMBL" id="RBP47945.1"/>
    </source>
</evidence>
<feature type="domain" description="Protein kinase" evidence="3">
    <location>
        <begin position="135"/>
        <end position="499"/>
    </location>
</feature>
<proteinExistence type="inferred from homology"/>
<dbReference type="SUPFAM" id="SSF56112">
    <property type="entry name" value="Protein kinase-like (PK-like)"/>
    <property type="match status" value="1"/>
</dbReference>
<protein>
    <submittedName>
        <fullName evidence="4">Putative unusual protein kinase regulating ubiquinone biosynthesis (AarF/ABC1/UbiB family)</fullName>
    </submittedName>
</protein>
<dbReference type="RefSeq" id="WP_211325432.1">
    <property type="nucleotide sequence ID" value="NZ_QNRR01000001.1"/>
</dbReference>
<dbReference type="PANTHER" id="PTHR10566:SF113">
    <property type="entry name" value="PROTEIN ACTIVITY OF BC1 COMPLEX KINASE 7, CHLOROPLASTIC"/>
    <property type="match status" value="1"/>
</dbReference>
<dbReference type="PROSITE" id="PS50011">
    <property type="entry name" value="PROTEIN_KINASE_DOM"/>
    <property type="match status" value="1"/>
</dbReference>
<keyword evidence="5" id="KW-1185">Reference proteome</keyword>
<organism evidence="4 5">
    <name type="scientific">Roseimicrobium gellanilyticum</name>
    <dbReference type="NCBI Taxonomy" id="748857"/>
    <lineage>
        <taxon>Bacteria</taxon>
        <taxon>Pseudomonadati</taxon>
        <taxon>Verrucomicrobiota</taxon>
        <taxon>Verrucomicrobiia</taxon>
        <taxon>Verrucomicrobiales</taxon>
        <taxon>Verrucomicrobiaceae</taxon>
        <taxon>Roseimicrobium</taxon>
    </lineage>
</organism>
<feature type="transmembrane region" description="Helical" evidence="2">
    <location>
        <begin position="534"/>
        <end position="557"/>
    </location>
</feature>
<evidence type="ECO:0000256" key="2">
    <source>
        <dbReference type="SAM" id="Phobius"/>
    </source>
</evidence>
<keyword evidence="4" id="KW-0830">Ubiquinone</keyword>
<keyword evidence="4" id="KW-0808">Transferase</keyword>
<accession>A0A366HWT3</accession>
<evidence type="ECO:0000259" key="3">
    <source>
        <dbReference type="PROSITE" id="PS50011"/>
    </source>
</evidence>
<name>A0A366HWT3_9BACT</name>
<reference evidence="4 5" key="1">
    <citation type="submission" date="2018-06" db="EMBL/GenBank/DDBJ databases">
        <title>Genomic Encyclopedia of Type Strains, Phase IV (KMG-IV): sequencing the most valuable type-strain genomes for metagenomic binning, comparative biology and taxonomic classification.</title>
        <authorList>
            <person name="Goeker M."/>
        </authorList>
    </citation>
    <scope>NUCLEOTIDE SEQUENCE [LARGE SCALE GENOMIC DNA]</scope>
    <source>
        <strain evidence="4 5">DSM 25532</strain>
    </source>
</reference>
<keyword evidence="2" id="KW-0472">Membrane</keyword>
<evidence type="ECO:0000256" key="1">
    <source>
        <dbReference type="ARBA" id="ARBA00009670"/>
    </source>
</evidence>
<dbReference type="GO" id="GO:0004672">
    <property type="term" value="F:protein kinase activity"/>
    <property type="evidence" value="ECO:0007669"/>
    <property type="project" value="InterPro"/>
</dbReference>
<sequence length="568" mass="62790">MANDPQGKKMSLMPATTLSLRPSHLKRYHTLVRLLAKYGLSDLVKNAPLIDDPLPQHTTPLVPAKATELARDLETMGPAFIKLGQLLSTRADFIAPVYADALSRLQNQVEPFPYEQVEAIVSVELGVRLSKAFADFDPTPIAAASLGQVHRATLRSGQLVAVKVQRPGVRESIAEDLEVFAEVAGFLDAHTELGRRYEFSKIIEQLRISLIHELDYRQEAENLKLMRKQLEEFSMIVIPAPIEHYTSGRVLTMEHISGQKVTSLSGLAQMELDGPALAEEVFRAYLHQILNVGLFHADPHPGNVFVTTDHKIALLDLGMVARIGPQMQDHLIKLLLAISEGQSERAAEVAERMGTPKDSFKPSAFRERIGALVSEQYSSNLNRILVGRVVVQVAQISAETGLSVPGELTMLGKTLLNLDRVGLALWPEFSPNESIRRNVADIMHRKTLQSLSPANLLGTAMEAKELLERLPARINAILTHLAENRLRVDLRAVDEGEFISGLQKIANRITQGLIFAGLTVSAALMMRVDTGFKIFGYSGLAFLFFIIAAIGAMWVAIEIMLHDRRPKK</sequence>
<dbReference type="GO" id="GO:0005524">
    <property type="term" value="F:ATP binding"/>
    <property type="evidence" value="ECO:0007669"/>
    <property type="project" value="InterPro"/>
</dbReference>
<keyword evidence="2" id="KW-1133">Transmembrane helix</keyword>
<evidence type="ECO:0000313" key="5">
    <source>
        <dbReference type="Proteomes" id="UP000253426"/>
    </source>
</evidence>
<dbReference type="InterPro" id="IPR004147">
    <property type="entry name" value="ABC1_dom"/>
</dbReference>
<dbReference type="AlphaFoldDB" id="A0A366HWT3"/>
<comment type="similarity">
    <text evidence="1">Belongs to the protein kinase superfamily. ADCK protein kinase family.</text>
</comment>
<comment type="caution">
    <text evidence="4">The sequence shown here is derived from an EMBL/GenBank/DDBJ whole genome shotgun (WGS) entry which is preliminary data.</text>
</comment>
<dbReference type="PANTHER" id="PTHR10566">
    <property type="entry name" value="CHAPERONE-ACTIVITY OF BC1 COMPLEX CABC1 -RELATED"/>
    <property type="match status" value="1"/>
</dbReference>
<dbReference type="Pfam" id="PF03109">
    <property type="entry name" value="ABC1"/>
    <property type="match status" value="1"/>
</dbReference>
<dbReference type="InterPro" id="IPR050154">
    <property type="entry name" value="UbiB_kinase"/>
</dbReference>
<dbReference type="InterPro" id="IPR000719">
    <property type="entry name" value="Prot_kinase_dom"/>
</dbReference>
<gene>
    <name evidence="4" type="ORF">DES53_101745</name>
</gene>
<dbReference type="Proteomes" id="UP000253426">
    <property type="component" value="Unassembled WGS sequence"/>
</dbReference>
<dbReference type="InterPro" id="IPR011009">
    <property type="entry name" value="Kinase-like_dom_sf"/>
</dbReference>
<keyword evidence="2" id="KW-0812">Transmembrane</keyword>